<comment type="caution">
    <text evidence="1">The sequence shown here is derived from an EMBL/GenBank/DDBJ whole genome shotgun (WGS) entry which is preliminary data.</text>
</comment>
<evidence type="ECO:0000313" key="1">
    <source>
        <dbReference type="EMBL" id="KAK8488462.1"/>
    </source>
</evidence>
<gene>
    <name evidence="1" type="ORF">V6N11_059439</name>
</gene>
<name>A0ABR2A6W5_9ROSI</name>
<keyword evidence="2" id="KW-1185">Reference proteome</keyword>
<organism evidence="1 2">
    <name type="scientific">Hibiscus sabdariffa</name>
    <name type="common">roselle</name>
    <dbReference type="NCBI Taxonomy" id="183260"/>
    <lineage>
        <taxon>Eukaryota</taxon>
        <taxon>Viridiplantae</taxon>
        <taxon>Streptophyta</taxon>
        <taxon>Embryophyta</taxon>
        <taxon>Tracheophyta</taxon>
        <taxon>Spermatophyta</taxon>
        <taxon>Magnoliopsida</taxon>
        <taxon>eudicotyledons</taxon>
        <taxon>Gunneridae</taxon>
        <taxon>Pentapetalae</taxon>
        <taxon>rosids</taxon>
        <taxon>malvids</taxon>
        <taxon>Malvales</taxon>
        <taxon>Malvaceae</taxon>
        <taxon>Malvoideae</taxon>
        <taxon>Hibiscus</taxon>
    </lineage>
</organism>
<evidence type="ECO:0000313" key="2">
    <source>
        <dbReference type="Proteomes" id="UP001396334"/>
    </source>
</evidence>
<proteinExistence type="predicted"/>
<protein>
    <submittedName>
        <fullName evidence="1">Uncharacterized protein</fullName>
    </submittedName>
</protein>
<reference evidence="1 2" key="1">
    <citation type="journal article" date="2024" name="G3 (Bethesda)">
        <title>Genome assembly of Hibiscus sabdariffa L. provides insights into metabolisms of medicinal natural products.</title>
        <authorList>
            <person name="Kim T."/>
        </authorList>
    </citation>
    <scope>NUCLEOTIDE SEQUENCE [LARGE SCALE GENOMIC DNA]</scope>
    <source>
        <strain evidence="1">TK-2024</strain>
        <tissue evidence="1">Old leaves</tissue>
    </source>
</reference>
<dbReference type="Proteomes" id="UP001396334">
    <property type="component" value="Unassembled WGS sequence"/>
</dbReference>
<accession>A0ABR2A6W5</accession>
<dbReference type="EMBL" id="JBBPBN010000348">
    <property type="protein sequence ID" value="KAK8488462.1"/>
    <property type="molecule type" value="Genomic_DNA"/>
</dbReference>
<sequence>MAKYRRRKGDSKLNIKYPQSQTTHHQLRSNQRPSIGVDGDGSTVRIDFSRFRGLIFLRKFPSFSLNFRGTFLCD</sequence>